<sequence>MEEGRNLRCLYIGMTLRGLADGMRWALLPVATAHTGGSAFAVAAVTAVSRAPWPLIGVLGGGLVDRCDKRRLLSVSLWVLALASAVLTSWTDAVQMAFWLVLACAFLAGAAEVIADNTAQTIVPDITSSEQLAKVNATLQGIFVVTAQLLAGFIAGVAFEQLRNMAWLSVASFYLSSGLIIGMLRGNFKSEPQRGSVLEDVRHAVDWLRKSHFVRYLSVSSAFHNVFGGASMAVLILLVERDLRGTPAHYGMALSVSGIGALSASLWAGRIRQRIVWRIFPLLNTIMALSALFAATSRNVWMLCFVMALKGFAVGAWNITSLVVRQLAIPSRVLGRVNAMYRLIAWGGLPVGALMGGVVVSQFGPRAPFILEGLCLLLLSSWIYAVLSRKDAQITIPCAGS</sequence>
<feature type="transmembrane region" description="Helical" evidence="7">
    <location>
        <begin position="343"/>
        <end position="363"/>
    </location>
</feature>
<dbReference type="EMBL" id="CP132508">
    <property type="protein sequence ID" value="WPD18496.1"/>
    <property type="molecule type" value="Genomic_DNA"/>
</dbReference>
<evidence type="ECO:0000256" key="4">
    <source>
        <dbReference type="ARBA" id="ARBA00022692"/>
    </source>
</evidence>
<feature type="transmembrane region" description="Helical" evidence="7">
    <location>
        <begin position="369"/>
        <end position="387"/>
    </location>
</feature>
<dbReference type="PANTHER" id="PTHR23513:SF6">
    <property type="entry name" value="MAJOR FACILITATOR SUPERFAMILY ASSOCIATED DOMAIN-CONTAINING PROTEIN"/>
    <property type="match status" value="1"/>
</dbReference>
<feature type="transmembrane region" description="Helical" evidence="7">
    <location>
        <begin position="250"/>
        <end position="268"/>
    </location>
</feature>
<dbReference type="CDD" id="cd06173">
    <property type="entry name" value="MFS_MefA_like"/>
    <property type="match status" value="1"/>
</dbReference>
<feature type="transmembrane region" description="Helical" evidence="7">
    <location>
        <begin position="96"/>
        <end position="115"/>
    </location>
</feature>
<keyword evidence="10" id="KW-1185">Reference proteome</keyword>
<name>A0ABZ0QLW9_9FIRM</name>
<reference evidence="9 10" key="1">
    <citation type="submission" date="2023-08" db="EMBL/GenBank/DDBJ databases">
        <title>Genome sequence of Thermaerobacter compostii strain Ins1, a spore-forming filamentous bacterium isolated from a deep geothermal reservoir.</title>
        <authorList>
            <person name="Bregnard D."/>
            <person name="Gonzalez D."/>
            <person name="Junier P."/>
        </authorList>
    </citation>
    <scope>NUCLEOTIDE SEQUENCE [LARGE SCALE GENOMIC DNA]</scope>
    <source>
        <strain evidence="9 10">Ins1</strain>
    </source>
</reference>
<keyword evidence="2" id="KW-0813">Transport</keyword>
<feature type="transmembrane region" description="Helical" evidence="7">
    <location>
        <begin position="165"/>
        <end position="184"/>
    </location>
</feature>
<evidence type="ECO:0000256" key="6">
    <source>
        <dbReference type="ARBA" id="ARBA00023136"/>
    </source>
</evidence>
<dbReference type="RefSeq" id="WP_318750333.1">
    <property type="nucleotide sequence ID" value="NZ_CP132508.1"/>
</dbReference>
<feature type="transmembrane region" description="Helical" evidence="7">
    <location>
        <begin position="216"/>
        <end position="238"/>
    </location>
</feature>
<keyword evidence="6 7" id="KW-0472">Membrane</keyword>
<evidence type="ECO:0000313" key="9">
    <source>
        <dbReference type="EMBL" id="WPD18496.1"/>
    </source>
</evidence>
<gene>
    <name evidence="9" type="ORF">Q5761_09000</name>
</gene>
<evidence type="ECO:0000313" key="10">
    <source>
        <dbReference type="Proteomes" id="UP001304683"/>
    </source>
</evidence>
<dbReference type="PROSITE" id="PS50850">
    <property type="entry name" value="MFS"/>
    <property type="match status" value="1"/>
</dbReference>
<keyword evidence="3" id="KW-1003">Cell membrane</keyword>
<keyword evidence="5 7" id="KW-1133">Transmembrane helix</keyword>
<dbReference type="Pfam" id="PF05977">
    <property type="entry name" value="MFS_3"/>
    <property type="match status" value="1"/>
</dbReference>
<dbReference type="PANTHER" id="PTHR23513">
    <property type="entry name" value="INTEGRAL MEMBRANE EFFLUX PROTEIN-RELATED"/>
    <property type="match status" value="1"/>
</dbReference>
<dbReference type="InterPro" id="IPR036259">
    <property type="entry name" value="MFS_trans_sf"/>
</dbReference>
<comment type="subcellular location">
    <subcellularLocation>
        <location evidence="1">Cell membrane</location>
        <topology evidence="1">Multi-pass membrane protein</topology>
    </subcellularLocation>
</comment>
<evidence type="ECO:0000256" key="3">
    <source>
        <dbReference type="ARBA" id="ARBA00022475"/>
    </source>
</evidence>
<accession>A0ABZ0QLW9</accession>
<feature type="domain" description="Major facilitator superfamily (MFS) profile" evidence="8">
    <location>
        <begin position="214"/>
        <end position="401"/>
    </location>
</feature>
<dbReference type="SUPFAM" id="SSF103473">
    <property type="entry name" value="MFS general substrate transporter"/>
    <property type="match status" value="1"/>
</dbReference>
<dbReference type="Gene3D" id="1.20.1250.20">
    <property type="entry name" value="MFS general substrate transporter like domains"/>
    <property type="match status" value="1"/>
</dbReference>
<evidence type="ECO:0000256" key="7">
    <source>
        <dbReference type="SAM" id="Phobius"/>
    </source>
</evidence>
<protein>
    <submittedName>
        <fullName evidence="9">MFS transporter</fullName>
    </submittedName>
</protein>
<feature type="transmembrane region" description="Helical" evidence="7">
    <location>
        <begin position="275"/>
        <end position="294"/>
    </location>
</feature>
<dbReference type="InterPro" id="IPR020846">
    <property type="entry name" value="MFS_dom"/>
</dbReference>
<feature type="transmembrane region" description="Helical" evidence="7">
    <location>
        <begin position="72"/>
        <end position="90"/>
    </location>
</feature>
<organism evidence="9 10">
    <name type="scientific">Thermaerobacter composti</name>
    <dbReference type="NCBI Taxonomy" id="554949"/>
    <lineage>
        <taxon>Bacteria</taxon>
        <taxon>Bacillati</taxon>
        <taxon>Bacillota</taxon>
        <taxon>Clostridia</taxon>
        <taxon>Eubacteriales</taxon>
        <taxon>Clostridiales Family XVII. Incertae Sedis</taxon>
        <taxon>Thermaerobacter</taxon>
    </lineage>
</organism>
<evidence type="ECO:0000259" key="8">
    <source>
        <dbReference type="PROSITE" id="PS50850"/>
    </source>
</evidence>
<evidence type="ECO:0000256" key="5">
    <source>
        <dbReference type="ARBA" id="ARBA00022989"/>
    </source>
</evidence>
<evidence type="ECO:0000256" key="2">
    <source>
        <dbReference type="ARBA" id="ARBA00022448"/>
    </source>
</evidence>
<feature type="transmembrane region" description="Helical" evidence="7">
    <location>
        <begin position="300"/>
        <end position="323"/>
    </location>
</feature>
<feature type="transmembrane region" description="Helical" evidence="7">
    <location>
        <begin position="135"/>
        <end position="159"/>
    </location>
</feature>
<keyword evidence="4 7" id="KW-0812">Transmembrane</keyword>
<evidence type="ECO:0000256" key="1">
    <source>
        <dbReference type="ARBA" id="ARBA00004651"/>
    </source>
</evidence>
<proteinExistence type="predicted"/>
<dbReference type="Proteomes" id="UP001304683">
    <property type="component" value="Chromosome"/>
</dbReference>
<dbReference type="InterPro" id="IPR010290">
    <property type="entry name" value="TM_effector"/>
</dbReference>